<feature type="short sequence motif" description="VHIID" evidence="3">
    <location>
        <begin position="323"/>
        <end position="327"/>
    </location>
</feature>
<evidence type="ECO:0000256" key="3">
    <source>
        <dbReference type="PROSITE-ProRule" id="PRU01191"/>
    </source>
</evidence>
<keyword evidence="6" id="KW-1185">Reference proteome</keyword>
<gene>
    <name evidence="5" type="ORF">HHK36_005538</name>
</gene>
<feature type="compositionally biased region" description="Polar residues" evidence="4">
    <location>
        <begin position="189"/>
        <end position="203"/>
    </location>
</feature>
<accession>A0A834ZVK8</accession>
<evidence type="ECO:0000256" key="4">
    <source>
        <dbReference type="SAM" id="MobiDB-lite"/>
    </source>
</evidence>
<evidence type="ECO:0000256" key="2">
    <source>
        <dbReference type="ARBA" id="ARBA00023163"/>
    </source>
</evidence>
<evidence type="ECO:0000256" key="1">
    <source>
        <dbReference type="ARBA" id="ARBA00023015"/>
    </source>
</evidence>
<keyword evidence="2" id="KW-0804">Transcription</keyword>
<proteinExistence type="inferred from homology"/>
<evidence type="ECO:0000313" key="5">
    <source>
        <dbReference type="EMBL" id="KAF8409462.1"/>
    </source>
</evidence>
<dbReference type="InterPro" id="IPR005202">
    <property type="entry name" value="TF_GRAS"/>
</dbReference>
<dbReference type="OMA" id="ECQGSLA"/>
<evidence type="ECO:0000313" key="6">
    <source>
        <dbReference type="Proteomes" id="UP000655225"/>
    </source>
</evidence>
<organism evidence="5 6">
    <name type="scientific">Tetracentron sinense</name>
    <name type="common">Spur-leaf</name>
    <dbReference type="NCBI Taxonomy" id="13715"/>
    <lineage>
        <taxon>Eukaryota</taxon>
        <taxon>Viridiplantae</taxon>
        <taxon>Streptophyta</taxon>
        <taxon>Embryophyta</taxon>
        <taxon>Tracheophyta</taxon>
        <taxon>Spermatophyta</taxon>
        <taxon>Magnoliopsida</taxon>
        <taxon>Trochodendrales</taxon>
        <taxon>Trochodendraceae</taxon>
        <taxon>Tetracentron</taxon>
    </lineage>
</organism>
<comment type="caution">
    <text evidence="5">The sequence shown here is derived from an EMBL/GenBank/DDBJ whole genome shotgun (WGS) entry which is preliminary data.</text>
</comment>
<dbReference type="EMBL" id="JABCRI010000003">
    <property type="protein sequence ID" value="KAF8409462.1"/>
    <property type="molecule type" value="Genomic_DNA"/>
</dbReference>
<dbReference type="Pfam" id="PF03514">
    <property type="entry name" value="GRAS"/>
    <property type="match status" value="1"/>
</dbReference>
<feature type="region of interest" description="Disordered" evidence="4">
    <location>
        <begin position="156"/>
        <end position="206"/>
    </location>
</feature>
<sequence>MDSQQIFRYDVTGTDLSCEYPHATTSAIPEWMVGPVKFVIGKSPNSPLPTHFDCDTFTTLSNSEEQYSSTENLSGMSPSYNSSLETNSSFHLVSSSPVHLPDGIQLCSSGSSLSQDGNCCQNMQHALQELESALMAPDINEDRVTTRNVAFEKNKRPQIPNQRPRTWSEEPHQGWHVTQPQPSFPSKYLKSSQAHAENHQSAMKESLQGIPPSNLRQLLIECARALAENRIDDFVKLIHEARCAVSISGEPIQRLGAYLVEGLVARKEASGTNIYRALRCKQPESKELLSYMQILYEICPYLKFGYMAANGAIAEAFKDEDRVHIIDFQIGQGTQWMTLIQALAARPSGPPNLRVTGIDDPVSKYARGDSLEAVGKRLAEMSEKFNIPVEFHAVPVYMADVTREMLDVRPGEALAVNFTLQLHHTPDESVDVNNPRDGLLRMVKSLSPKVMTLVEQESNTNTTPFFTRFIETLDFYSAIFESIDGTLPRDRKERINVEQHCLARDIVNIIACEGRDRVERHELLGKWKSRLTMAGFQTYPLSYYVNSVIMGLMRSYSEHYTLVETDGAMLLGWKNRNLISASAWH</sequence>
<feature type="region of interest" description="VHIID" evidence="3">
    <location>
        <begin position="292"/>
        <end position="357"/>
    </location>
</feature>
<reference evidence="5 6" key="1">
    <citation type="submission" date="2020-04" db="EMBL/GenBank/DDBJ databases">
        <title>Plant Genome Project.</title>
        <authorList>
            <person name="Zhang R.-G."/>
        </authorList>
    </citation>
    <scope>NUCLEOTIDE SEQUENCE [LARGE SCALE GENOMIC DNA]</scope>
    <source>
        <strain evidence="5">YNK0</strain>
        <tissue evidence="5">Leaf</tissue>
    </source>
</reference>
<feature type="region of interest" description="Leucine repeat II (LRII)" evidence="3">
    <location>
        <begin position="373"/>
        <end position="405"/>
    </location>
</feature>
<comment type="similarity">
    <text evidence="3">Belongs to the GRAS family.</text>
</comment>
<comment type="caution">
    <text evidence="3">Lacks conserved residue(s) required for the propagation of feature annotation.</text>
</comment>
<protein>
    <recommendedName>
        <fullName evidence="7">Chitin-inducible gibberellin-responsive protein 1</fullName>
    </recommendedName>
</protein>
<dbReference type="Proteomes" id="UP000655225">
    <property type="component" value="Unassembled WGS sequence"/>
</dbReference>
<dbReference type="PANTHER" id="PTHR31636">
    <property type="entry name" value="OSJNBA0084A10.13 PROTEIN-RELATED"/>
    <property type="match status" value="1"/>
</dbReference>
<name>A0A834ZVK8_TETSI</name>
<feature type="region of interest" description="Leucine repeat I (LRI)" evidence="3">
    <location>
        <begin position="213"/>
        <end position="273"/>
    </location>
</feature>
<keyword evidence="1" id="KW-0805">Transcription regulation</keyword>
<evidence type="ECO:0008006" key="7">
    <source>
        <dbReference type="Google" id="ProtNLM"/>
    </source>
</evidence>
<dbReference type="AlphaFoldDB" id="A0A834ZVK8"/>
<feature type="region of interest" description="SAW" evidence="3">
    <location>
        <begin position="511"/>
        <end position="585"/>
    </location>
</feature>
<dbReference type="OrthoDB" id="1910309at2759"/>
<dbReference type="PROSITE" id="PS50985">
    <property type="entry name" value="GRAS"/>
    <property type="match status" value="1"/>
</dbReference>